<accession>A0A9D1I6H4</accession>
<evidence type="ECO:0000259" key="2">
    <source>
        <dbReference type="Pfam" id="PF20434"/>
    </source>
</evidence>
<comment type="caution">
    <text evidence="3">The sequence shown here is derived from an EMBL/GenBank/DDBJ whole genome shotgun (WGS) entry which is preliminary data.</text>
</comment>
<dbReference type="Pfam" id="PF20434">
    <property type="entry name" value="BD-FAE"/>
    <property type="match status" value="1"/>
</dbReference>
<dbReference type="Gene3D" id="3.40.50.1820">
    <property type="entry name" value="alpha/beta hydrolase"/>
    <property type="match status" value="1"/>
</dbReference>
<name>A0A9D1I6H4_9CLOT</name>
<dbReference type="AlphaFoldDB" id="A0A9D1I6H4"/>
<dbReference type="PANTHER" id="PTHR48081">
    <property type="entry name" value="AB HYDROLASE SUPERFAMILY PROTEIN C4A8.06C"/>
    <property type="match status" value="1"/>
</dbReference>
<dbReference type="SUPFAM" id="SSF53474">
    <property type="entry name" value="alpha/beta-Hydrolases"/>
    <property type="match status" value="1"/>
</dbReference>
<dbReference type="InterPro" id="IPR050300">
    <property type="entry name" value="GDXG_lipolytic_enzyme"/>
</dbReference>
<dbReference type="PANTHER" id="PTHR48081:SF6">
    <property type="entry name" value="PEPTIDASE S9 PROLYL OLIGOPEPTIDASE CATALYTIC DOMAIN-CONTAINING PROTEIN"/>
    <property type="match status" value="1"/>
</dbReference>
<proteinExistence type="predicted"/>
<dbReference type="Proteomes" id="UP000824089">
    <property type="component" value="Unassembled WGS sequence"/>
</dbReference>
<gene>
    <name evidence="3" type="ORF">IAD50_03320</name>
</gene>
<feature type="domain" description="BD-FAE-like" evidence="2">
    <location>
        <begin position="32"/>
        <end position="224"/>
    </location>
</feature>
<keyword evidence="1 3" id="KW-0378">Hydrolase</keyword>
<reference evidence="3" key="2">
    <citation type="journal article" date="2021" name="PeerJ">
        <title>Extensive microbial diversity within the chicken gut microbiome revealed by metagenomics and culture.</title>
        <authorList>
            <person name="Gilroy R."/>
            <person name="Ravi A."/>
            <person name="Getino M."/>
            <person name="Pursley I."/>
            <person name="Horton D.L."/>
            <person name="Alikhan N.F."/>
            <person name="Baker D."/>
            <person name="Gharbi K."/>
            <person name="Hall N."/>
            <person name="Watson M."/>
            <person name="Adriaenssens E.M."/>
            <person name="Foster-Nyarko E."/>
            <person name="Jarju S."/>
            <person name="Secka A."/>
            <person name="Antonio M."/>
            <person name="Oren A."/>
            <person name="Chaudhuri R.R."/>
            <person name="La Ragione R."/>
            <person name="Hildebrand F."/>
            <person name="Pallen M.J."/>
        </authorList>
    </citation>
    <scope>NUCLEOTIDE SEQUENCE</scope>
    <source>
        <strain evidence="3">CHK195-4489</strain>
    </source>
</reference>
<evidence type="ECO:0000313" key="3">
    <source>
        <dbReference type="EMBL" id="HIU29311.1"/>
    </source>
</evidence>
<dbReference type="InterPro" id="IPR029058">
    <property type="entry name" value="AB_hydrolase_fold"/>
</dbReference>
<reference evidence="3" key="1">
    <citation type="submission" date="2020-10" db="EMBL/GenBank/DDBJ databases">
        <authorList>
            <person name="Gilroy R."/>
        </authorList>
    </citation>
    <scope>NUCLEOTIDE SEQUENCE</scope>
    <source>
        <strain evidence="3">CHK195-4489</strain>
    </source>
</reference>
<sequence length="278" mass="30740">MQKETFHVNAKEQYRLDVYIQEESPEITLSHLRPFVLVCPGGGYVGTSDREADPIAFAYLAAGFHAGVLRYSVGPDASYPNPNTDLSVALRIIRENAERWHADPNKVAVCGFSAGGHLAAMQGVHWNDPELMRLSGCANGENRPDALILAYPVITSGKYAHTDSIANLLNRFREAGKPEELARMLDFVSCEKHVGPHTPPTFLFHTRLDSGVSVCNSLLFAQALAENGIDFEMHIFEQGDHGLAMSNRTTARTGAALVNEDAEAWMKLSCNWLWNHFE</sequence>
<dbReference type="GO" id="GO:0016787">
    <property type="term" value="F:hydrolase activity"/>
    <property type="evidence" value="ECO:0007669"/>
    <property type="project" value="UniProtKB-KW"/>
</dbReference>
<organism evidence="3 4">
    <name type="scientific">Candidatus Egerieisoma faecipullorum</name>
    <dbReference type="NCBI Taxonomy" id="2840963"/>
    <lineage>
        <taxon>Bacteria</taxon>
        <taxon>Bacillati</taxon>
        <taxon>Bacillota</taxon>
        <taxon>Clostridia</taxon>
        <taxon>Eubacteriales</taxon>
        <taxon>Clostridiaceae</taxon>
        <taxon>Clostridiaceae incertae sedis</taxon>
        <taxon>Candidatus Egerieisoma</taxon>
    </lineage>
</organism>
<evidence type="ECO:0000256" key="1">
    <source>
        <dbReference type="ARBA" id="ARBA00022801"/>
    </source>
</evidence>
<dbReference type="InterPro" id="IPR049492">
    <property type="entry name" value="BD-FAE-like_dom"/>
</dbReference>
<evidence type="ECO:0000313" key="4">
    <source>
        <dbReference type="Proteomes" id="UP000824089"/>
    </source>
</evidence>
<protein>
    <submittedName>
        <fullName evidence="3">Alpha/beta hydrolase</fullName>
    </submittedName>
</protein>
<dbReference type="EMBL" id="DVMM01000065">
    <property type="protein sequence ID" value="HIU29311.1"/>
    <property type="molecule type" value="Genomic_DNA"/>
</dbReference>